<dbReference type="Pfam" id="PF21252">
    <property type="entry name" value="Glyco_hydro_109_C"/>
    <property type="match status" value="1"/>
</dbReference>
<keyword evidence="3" id="KW-0378">Hydrolase</keyword>
<gene>
    <name evidence="9" type="ORF">T190115A13A_170028</name>
</gene>
<comment type="similarity">
    <text evidence="2">Belongs to the Gfo/Idh/MocA family. Glycosyl hydrolase 109 subfamily.</text>
</comment>
<organism evidence="9 10">
    <name type="scientific">Tenacibaculum vairaonense</name>
    <dbReference type="NCBI Taxonomy" id="3137860"/>
    <lineage>
        <taxon>Bacteria</taxon>
        <taxon>Pseudomonadati</taxon>
        <taxon>Bacteroidota</taxon>
        <taxon>Flavobacteriia</taxon>
        <taxon>Flavobacteriales</taxon>
        <taxon>Flavobacteriaceae</taxon>
        <taxon>Tenacibaculum</taxon>
    </lineage>
</organism>
<evidence type="ECO:0000259" key="8">
    <source>
        <dbReference type="Pfam" id="PF21252"/>
    </source>
</evidence>
<dbReference type="InterPro" id="IPR050463">
    <property type="entry name" value="Gfo/Idh/MocA_oxidrdct_glycsds"/>
</dbReference>
<keyword evidence="4" id="KW-0520">NAD</keyword>
<dbReference type="InterPro" id="IPR000683">
    <property type="entry name" value="Gfo/Idh/MocA-like_OxRdtase_N"/>
</dbReference>
<keyword evidence="10" id="KW-1185">Reference proteome</keyword>
<feature type="domain" description="Gfo/Idh/MocA-like oxidoreductase N-terminal" evidence="7">
    <location>
        <begin position="57"/>
        <end position="185"/>
    </location>
</feature>
<comment type="cofactor">
    <cofactor evidence="1">
        <name>NAD(+)</name>
        <dbReference type="ChEBI" id="CHEBI:57540"/>
    </cofactor>
</comment>
<proteinExistence type="inferred from homology"/>
<keyword evidence="5" id="KW-0326">Glycosidase</keyword>
<dbReference type="SUPFAM" id="SSF55347">
    <property type="entry name" value="Glyceraldehyde-3-phosphate dehydrogenase-like, C-terminal domain"/>
    <property type="match status" value="1"/>
</dbReference>
<protein>
    <submittedName>
        <fullName evidence="9">Predicted dehydrogenase</fullName>
    </submittedName>
</protein>
<evidence type="ECO:0000256" key="1">
    <source>
        <dbReference type="ARBA" id="ARBA00001911"/>
    </source>
</evidence>
<dbReference type="PANTHER" id="PTHR43818">
    <property type="entry name" value="BCDNA.GH03377"/>
    <property type="match status" value="1"/>
</dbReference>
<dbReference type="SUPFAM" id="SSF51735">
    <property type="entry name" value="NAD(P)-binding Rossmann-fold domains"/>
    <property type="match status" value="1"/>
</dbReference>
<dbReference type="Gene3D" id="3.30.360.10">
    <property type="entry name" value="Dihydrodipicolinate Reductase, domain 2"/>
    <property type="match status" value="1"/>
</dbReference>
<name>A0ABP1F5B9_9FLAO</name>
<dbReference type="Gene3D" id="3.40.50.720">
    <property type="entry name" value="NAD(P)-binding Rossmann-like Domain"/>
    <property type="match status" value="1"/>
</dbReference>
<dbReference type="PANTHER" id="PTHR43818:SF1">
    <property type="entry name" value="GLYCOSYL HYDROLASE FAMILY 109 PROTEIN"/>
    <property type="match status" value="1"/>
</dbReference>
<evidence type="ECO:0000313" key="10">
    <source>
        <dbReference type="Proteomes" id="UP001497602"/>
    </source>
</evidence>
<evidence type="ECO:0000256" key="4">
    <source>
        <dbReference type="ARBA" id="ARBA00023027"/>
    </source>
</evidence>
<evidence type="ECO:0000259" key="7">
    <source>
        <dbReference type="Pfam" id="PF01408"/>
    </source>
</evidence>
<keyword evidence="6" id="KW-0732">Signal</keyword>
<sequence length="462" mass="52758">MNRKDFIRSVLGASAFITLPASAYTTNSNALAEAIASTAKPTKGNLFGFKTNPLKKVRVGIIGLGNRGIVLLQMFEWLAQQNYCEIVALSDLKEKKVKRAVDTLSKWQSKKPKTYFGEENAWQNLAKQDDIDLLLIATPWKLHTPMCIYGMNHGKHVACEVPIAYTLSECWQLIEAAETNQKHCIMIENCCYNEEELFVLNMIENGVFGDITHTEGAYLHDLRKHLLTDHYENDWRVKHHIERDGNFYTTHGLGPISFYLSIGRGDTFDHLTSMSSRELNLSETAKSLKSPYTNFKCGDMNSTMIKTAKGKTILLQFDVHTGQPYSRINKVVGTKATHDGYPSKLFIDSDELVFWGHKWLPEEEYKNYRSKYKHPIIKKLQNISQDFKQGHGGMDFVMIYRLIRCLNLGLPLDINIYDSVLWSAITPLSELSVASKSLSIPVPDFTNRTWKKEQPLEIMRDF</sequence>
<comment type="caution">
    <text evidence="9">The sequence shown here is derived from an EMBL/GenBank/DDBJ whole genome shotgun (WGS) entry which is preliminary data.</text>
</comment>
<reference evidence="9 10" key="1">
    <citation type="submission" date="2024-05" db="EMBL/GenBank/DDBJ databases">
        <authorList>
            <person name="Duchaud E."/>
        </authorList>
    </citation>
    <scope>NUCLEOTIDE SEQUENCE [LARGE SCALE GENOMIC DNA]</scope>
    <source>
        <strain evidence="9">Ena-SAMPLE-TAB-13-05-2024-13:56:06:370-140305</strain>
    </source>
</reference>
<evidence type="ECO:0000256" key="5">
    <source>
        <dbReference type="ARBA" id="ARBA00023295"/>
    </source>
</evidence>
<dbReference type="InterPro" id="IPR036291">
    <property type="entry name" value="NAD(P)-bd_dom_sf"/>
</dbReference>
<dbReference type="Proteomes" id="UP001497602">
    <property type="component" value="Unassembled WGS sequence"/>
</dbReference>
<dbReference type="InterPro" id="IPR049303">
    <property type="entry name" value="Glyco_hydro_109_C"/>
</dbReference>
<dbReference type="RefSeq" id="WP_348737411.1">
    <property type="nucleotide sequence ID" value="NZ_CAXJRC010000008.1"/>
</dbReference>
<feature type="domain" description="Glycosyl hydrolase 109 C-terminal" evidence="8">
    <location>
        <begin position="197"/>
        <end position="349"/>
    </location>
</feature>
<accession>A0ABP1F5B9</accession>
<dbReference type="EMBL" id="CAXJRC010000008">
    <property type="protein sequence ID" value="CAL2105605.1"/>
    <property type="molecule type" value="Genomic_DNA"/>
</dbReference>
<dbReference type="Pfam" id="PF01408">
    <property type="entry name" value="GFO_IDH_MocA"/>
    <property type="match status" value="1"/>
</dbReference>
<feature type="signal peptide" evidence="6">
    <location>
        <begin position="1"/>
        <end position="23"/>
    </location>
</feature>
<evidence type="ECO:0000256" key="3">
    <source>
        <dbReference type="ARBA" id="ARBA00022801"/>
    </source>
</evidence>
<evidence type="ECO:0000256" key="2">
    <source>
        <dbReference type="ARBA" id="ARBA00009329"/>
    </source>
</evidence>
<evidence type="ECO:0000256" key="6">
    <source>
        <dbReference type="SAM" id="SignalP"/>
    </source>
</evidence>
<evidence type="ECO:0000313" key="9">
    <source>
        <dbReference type="EMBL" id="CAL2105605.1"/>
    </source>
</evidence>
<feature type="chain" id="PRO_5047358965" evidence="6">
    <location>
        <begin position="24"/>
        <end position="462"/>
    </location>
</feature>